<feature type="non-terminal residue" evidence="2">
    <location>
        <position position="125"/>
    </location>
</feature>
<dbReference type="Proteomes" id="UP001266305">
    <property type="component" value="Unassembled WGS sequence"/>
</dbReference>
<keyword evidence="3" id="KW-1185">Reference proteome</keyword>
<sequence length="125" mass="14066">MSLLLKLLERTIRSAVEQHLFDVNNSGGQSSEDSESGTPPASSATSARQRRRQSKEQDEVRRGRDNFDHRPGYCNQYGTCTSYHIQVSQGTYDHMEMPGDFQVATLFQPAQCIATREITQIPAPF</sequence>
<protein>
    <submittedName>
        <fullName evidence="2">Protein fam13a</fullName>
    </submittedName>
</protein>
<feature type="compositionally biased region" description="Low complexity" evidence="1">
    <location>
        <begin position="26"/>
        <end position="47"/>
    </location>
</feature>
<name>A0ABQ9W306_SAGOE</name>
<gene>
    <name evidence="2" type="primary">FAM13A_3</name>
    <name evidence="2" type="ORF">P7K49_006635</name>
</gene>
<comment type="caution">
    <text evidence="2">The sequence shown here is derived from an EMBL/GenBank/DDBJ whole genome shotgun (WGS) entry which is preliminary data.</text>
</comment>
<dbReference type="EMBL" id="JASSZA010000003">
    <property type="protein sequence ID" value="KAK2116009.1"/>
    <property type="molecule type" value="Genomic_DNA"/>
</dbReference>
<feature type="region of interest" description="Disordered" evidence="1">
    <location>
        <begin position="23"/>
        <end position="72"/>
    </location>
</feature>
<feature type="compositionally biased region" description="Basic and acidic residues" evidence="1">
    <location>
        <begin position="54"/>
        <end position="71"/>
    </location>
</feature>
<organism evidence="2 3">
    <name type="scientific">Saguinus oedipus</name>
    <name type="common">Cotton-top tamarin</name>
    <name type="synonym">Oedipomidas oedipus</name>
    <dbReference type="NCBI Taxonomy" id="9490"/>
    <lineage>
        <taxon>Eukaryota</taxon>
        <taxon>Metazoa</taxon>
        <taxon>Chordata</taxon>
        <taxon>Craniata</taxon>
        <taxon>Vertebrata</taxon>
        <taxon>Euteleostomi</taxon>
        <taxon>Mammalia</taxon>
        <taxon>Eutheria</taxon>
        <taxon>Euarchontoglires</taxon>
        <taxon>Primates</taxon>
        <taxon>Haplorrhini</taxon>
        <taxon>Platyrrhini</taxon>
        <taxon>Cebidae</taxon>
        <taxon>Callitrichinae</taxon>
        <taxon>Saguinus</taxon>
    </lineage>
</organism>
<evidence type="ECO:0000313" key="2">
    <source>
        <dbReference type="EMBL" id="KAK2116009.1"/>
    </source>
</evidence>
<accession>A0ABQ9W306</accession>
<reference evidence="2 3" key="1">
    <citation type="submission" date="2023-05" db="EMBL/GenBank/DDBJ databases">
        <title>B98-5 Cell Line De Novo Hybrid Assembly: An Optical Mapping Approach.</title>
        <authorList>
            <person name="Kananen K."/>
            <person name="Auerbach J.A."/>
            <person name="Kautto E."/>
            <person name="Blachly J.S."/>
        </authorList>
    </citation>
    <scope>NUCLEOTIDE SEQUENCE [LARGE SCALE GENOMIC DNA]</scope>
    <source>
        <strain evidence="2">B95-8</strain>
        <tissue evidence="2">Cell line</tissue>
    </source>
</reference>
<evidence type="ECO:0000256" key="1">
    <source>
        <dbReference type="SAM" id="MobiDB-lite"/>
    </source>
</evidence>
<proteinExistence type="predicted"/>
<evidence type="ECO:0000313" key="3">
    <source>
        <dbReference type="Proteomes" id="UP001266305"/>
    </source>
</evidence>